<dbReference type="InterPro" id="IPR011009">
    <property type="entry name" value="Kinase-like_dom_sf"/>
</dbReference>
<gene>
    <name evidence="2" type="ORF">SELMODRAFT_419192</name>
</gene>
<organism evidence="3">
    <name type="scientific">Selaginella moellendorffii</name>
    <name type="common">Spikemoss</name>
    <dbReference type="NCBI Taxonomy" id="88036"/>
    <lineage>
        <taxon>Eukaryota</taxon>
        <taxon>Viridiplantae</taxon>
        <taxon>Streptophyta</taxon>
        <taxon>Embryophyta</taxon>
        <taxon>Tracheophyta</taxon>
        <taxon>Lycopodiopsida</taxon>
        <taxon>Selaginellales</taxon>
        <taxon>Selaginellaceae</taxon>
        <taxon>Selaginella</taxon>
    </lineage>
</organism>
<evidence type="ECO:0000313" key="2">
    <source>
        <dbReference type="EMBL" id="EFJ19460.1"/>
    </source>
</evidence>
<dbReference type="eggNOG" id="ENOG502S4GD">
    <property type="taxonomic scope" value="Eukaryota"/>
</dbReference>
<evidence type="ECO:0000259" key="1">
    <source>
        <dbReference type="Pfam" id="PF01636"/>
    </source>
</evidence>
<dbReference type="AlphaFoldDB" id="D8S851"/>
<keyword evidence="3" id="KW-1185">Reference proteome</keyword>
<dbReference type="InParanoid" id="D8S851"/>
<proteinExistence type="predicted"/>
<name>D8S851_SELML</name>
<accession>D8S851</accession>
<reference evidence="2 3" key="1">
    <citation type="journal article" date="2011" name="Science">
        <title>The Selaginella genome identifies genetic changes associated with the evolution of vascular plants.</title>
        <authorList>
            <person name="Banks J.A."/>
            <person name="Nishiyama T."/>
            <person name="Hasebe M."/>
            <person name="Bowman J.L."/>
            <person name="Gribskov M."/>
            <person name="dePamphilis C."/>
            <person name="Albert V.A."/>
            <person name="Aono N."/>
            <person name="Aoyama T."/>
            <person name="Ambrose B.A."/>
            <person name="Ashton N.W."/>
            <person name="Axtell M.J."/>
            <person name="Barker E."/>
            <person name="Barker M.S."/>
            <person name="Bennetzen J.L."/>
            <person name="Bonawitz N.D."/>
            <person name="Chapple C."/>
            <person name="Cheng C."/>
            <person name="Correa L.G."/>
            <person name="Dacre M."/>
            <person name="DeBarry J."/>
            <person name="Dreyer I."/>
            <person name="Elias M."/>
            <person name="Engstrom E.M."/>
            <person name="Estelle M."/>
            <person name="Feng L."/>
            <person name="Finet C."/>
            <person name="Floyd S.K."/>
            <person name="Frommer W.B."/>
            <person name="Fujita T."/>
            <person name="Gramzow L."/>
            <person name="Gutensohn M."/>
            <person name="Harholt J."/>
            <person name="Hattori M."/>
            <person name="Heyl A."/>
            <person name="Hirai T."/>
            <person name="Hiwatashi Y."/>
            <person name="Ishikawa M."/>
            <person name="Iwata M."/>
            <person name="Karol K.G."/>
            <person name="Koehler B."/>
            <person name="Kolukisaoglu U."/>
            <person name="Kubo M."/>
            <person name="Kurata T."/>
            <person name="Lalonde S."/>
            <person name="Li K."/>
            <person name="Li Y."/>
            <person name="Litt A."/>
            <person name="Lyons E."/>
            <person name="Manning G."/>
            <person name="Maruyama T."/>
            <person name="Michael T.P."/>
            <person name="Mikami K."/>
            <person name="Miyazaki S."/>
            <person name="Morinaga S."/>
            <person name="Murata T."/>
            <person name="Mueller-Roeber B."/>
            <person name="Nelson D.R."/>
            <person name="Obara M."/>
            <person name="Oguri Y."/>
            <person name="Olmstead R.G."/>
            <person name="Onodera N."/>
            <person name="Petersen B.L."/>
            <person name="Pils B."/>
            <person name="Prigge M."/>
            <person name="Rensing S.A."/>
            <person name="Riano-Pachon D.M."/>
            <person name="Roberts A.W."/>
            <person name="Sato Y."/>
            <person name="Scheller H.V."/>
            <person name="Schulz B."/>
            <person name="Schulz C."/>
            <person name="Shakirov E.V."/>
            <person name="Shibagaki N."/>
            <person name="Shinohara N."/>
            <person name="Shippen D.E."/>
            <person name="Soerensen I."/>
            <person name="Sotooka R."/>
            <person name="Sugimoto N."/>
            <person name="Sugita M."/>
            <person name="Sumikawa N."/>
            <person name="Tanurdzic M."/>
            <person name="Theissen G."/>
            <person name="Ulvskov P."/>
            <person name="Wakazuki S."/>
            <person name="Weng J.K."/>
            <person name="Willats W.W."/>
            <person name="Wipf D."/>
            <person name="Wolf P.G."/>
            <person name="Yang L."/>
            <person name="Zimmer A.D."/>
            <person name="Zhu Q."/>
            <person name="Mitros T."/>
            <person name="Hellsten U."/>
            <person name="Loque D."/>
            <person name="Otillar R."/>
            <person name="Salamov A."/>
            <person name="Schmutz J."/>
            <person name="Shapiro H."/>
            <person name="Lindquist E."/>
            <person name="Lucas S."/>
            <person name="Rokhsar D."/>
            <person name="Grigoriev I.V."/>
        </authorList>
    </citation>
    <scope>NUCLEOTIDE SEQUENCE [LARGE SCALE GENOMIC DNA]</scope>
</reference>
<protein>
    <recommendedName>
        <fullName evidence="1">Aminoglycoside phosphotransferase domain-containing protein</fullName>
    </recommendedName>
</protein>
<dbReference type="KEGG" id="smo:SELMODRAFT_419192"/>
<dbReference type="SUPFAM" id="SSF56112">
    <property type="entry name" value="Protein kinase-like (PK-like)"/>
    <property type="match status" value="1"/>
</dbReference>
<sequence>MGVRVVAAGDGRELYVFTHSHGMRGKDLLDELKELGLSGHVQINGERMTRSFPLCDGAVCVFVEERLQDSTWFLRHNTLPSSASTLSNSNPLMKTHLGTDDPIYDLSRTSASAAPLVLAAPPFADYVQGLKSHVLDALDWNFVGRTVQEMSPFLDTGDMRKLSFYRILQGYLLAKFPATVVQVTPSTPGPNADIKIEVLIRGAWILVCLVEVKPEVGLNGEPCVQVMNAYAKVTIQSRSRYEWQFFCSCFPVLIVELAGPNIRVGGACHFDKPAHEPFTPFLHMLKFLRDDRHLGILSKALASISLAIGSMVRFYDRVGTAAAAQGAAARTRDVSVNWPHHVALQKSSGATVVQLERRFSASQLALMQVGRAQQLVFHIKRPGGAQRVVKFCQRYGKEVHRLWHEAGYAPGFQHQLLQDGDWVVIDMECLAEGDGWRPLHALDPRLAVIGDADANMYRLNASEWDTCKRAVRLALRNVQQMHSTTVHGDMRRQNILWNVDGRVAFVDFDWAGISGRDCYPLFINPVNVWPPGVTGAAVMLSQHDVQLLDLELGP</sequence>
<dbReference type="HOGENOM" id="CLU_572931_0_0_1"/>
<feature type="domain" description="Aminoglycoside phosphotransferase" evidence="1">
    <location>
        <begin position="463"/>
        <end position="513"/>
    </location>
</feature>
<dbReference type="Pfam" id="PF01636">
    <property type="entry name" value="APH"/>
    <property type="match status" value="1"/>
</dbReference>
<evidence type="ECO:0000313" key="3">
    <source>
        <dbReference type="Proteomes" id="UP000001514"/>
    </source>
</evidence>
<dbReference type="EMBL" id="GL377606">
    <property type="protein sequence ID" value="EFJ19460.1"/>
    <property type="molecule type" value="Genomic_DNA"/>
</dbReference>
<dbReference type="InterPro" id="IPR002575">
    <property type="entry name" value="Aminoglycoside_PTrfase"/>
</dbReference>
<dbReference type="Proteomes" id="UP000001514">
    <property type="component" value="Unassembled WGS sequence"/>
</dbReference>
<dbReference type="Gramene" id="EFJ19460">
    <property type="protein sequence ID" value="EFJ19460"/>
    <property type="gene ID" value="SELMODRAFT_419192"/>
</dbReference>